<comment type="similarity">
    <text evidence="2">Belongs to the ORC4 family.</text>
</comment>
<dbReference type="GO" id="GO:0006270">
    <property type="term" value="P:DNA replication initiation"/>
    <property type="evidence" value="ECO:0007669"/>
    <property type="project" value="TreeGrafter"/>
</dbReference>
<dbReference type="SUPFAM" id="SSF52540">
    <property type="entry name" value="P-loop containing nucleoside triphosphate hydrolases"/>
    <property type="match status" value="1"/>
</dbReference>
<dbReference type="GO" id="GO:0003688">
    <property type="term" value="F:DNA replication origin binding"/>
    <property type="evidence" value="ECO:0007669"/>
    <property type="project" value="TreeGrafter"/>
</dbReference>
<keyword evidence="5" id="KW-0539">Nucleus</keyword>
<evidence type="ECO:0000256" key="5">
    <source>
        <dbReference type="ARBA" id="ARBA00023242"/>
    </source>
</evidence>
<organism evidence="9 10">
    <name type="scientific">Cyphellophora attinorum</name>
    <dbReference type="NCBI Taxonomy" id="1664694"/>
    <lineage>
        <taxon>Eukaryota</taxon>
        <taxon>Fungi</taxon>
        <taxon>Dikarya</taxon>
        <taxon>Ascomycota</taxon>
        <taxon>Pezizomycotina</taxon>
        <taxon>Eurotiomycetes</taxon>
        <taxon>Chaetothyriomycetidae</taxon>
        <taxon>Chaetothyriales</taxon>
        <taxon>Cyphellophoraceae</taxon>
        <taxon>Cyphellophora</taxon>
    </lineage>
</organism>
<dbReference type="Proteomes" id="UP000038010">
    <property type="component" value="Unassembled WGS sequence"/>
</dbReference>
<keyword evidence="4" id="KW-0238">DNA-binding</keyword>
<feature type="compositionally biased region" description="Polar residues" evidence="6">
    <location>
        <begin position="197"/>
        <end position="210"/>
    </location>
</feature>
<sequence>MARKLARTGAQATGLDESPDTRPSKRRRTDSTLDGARTHLSSPVKAASDVQQGIRGPRRRSEPKKSQSGNTPASTRRAPAVADGAQRSARRVSRRLQEVAAEHDAETVPEHEEDDDVDSEVLKQSDENLIDSAYGSKEDSLVEGGPTQDDLDSAPLPAKDPISLQPAHSTASLEIPETPGNEREAVQTPRSKKSSTRRIYSQQRKSSLTKRPNAPRAVADREEETDHARSSTDQRQAREDVEPTADAMVISESEDELQSAGTTPVKAPSARSRRAHTRHSDDPEPSREPTPVRASAVKNTSAAVASPRPKGILTPSKGRRNARHKSVVFDPDEQQIRAQLGFRDIDESPKKSARSTRTKETTSYAEAEDDPAVEDDSPEPTREDDPLLDFDQPLDLLQSLQHTKALPAIRSTVDSPSVSSIKQQVLSQLTSARPCPPGPHLSTQQSTLTNLLRSTIASGESNSLLMLGPRGSGKTLLLEHVLKELEEEHSSLFHVVRLNGFFQTDDRVALREIWRQLGRETQEPSSDGDESVAVTAGLSYADTLASLLSLLSHPDEMEPDLDGVDARMTDEADGTSSKVAKSTIIILDEFDLFTLHPRQTLLYNLFDIAQSRKAPIAVSPLAAYTPVRTLGEMNEVVEKALTVRAAGDKDREVASWNDHIKQSLLPSPIIAQLISQTFHTTKSVPDVLAALHTPIATLALPQTPASQGKARKSQSSGLTTKPSIINPPLPTPSTNPHHTILSRAMSLPTLHLALLAALSSPSYPSPLPSFSTTFTHYQFLLNRTKLLASSGRASLARATGPAAGMRAWSQSVCRGAWEEMIGEWGVLTLQGAGGSGMLVAVDEWAGVRVELDEEDVLWVLKHRGGEAGGGGGEMGVYAGWIRGDVV</sequence>
<dbReference type="RefSeq" id="XP_018003985.1">
    <property type="nucleotide sequence ID" value="XM_018146379.1"/>
</dbReference>
<dbReference type="Gene3D" id="3.40.50.300">
    <property type="entry name" value="P-loop containing nucleotide triphosphate hydrolases"/>
    <property type="match status" value="1"/>
</dbReference>
<evidence type="ECO:0000256" key="6">
    <source>
        <dbReference type="SAM" id="MobiDB-lite"/>
    </source>
</evidence>
<dbReference type="InterPro" id="IPR016527">
    <property type="entry name" value="ORC4"/>
</dbReference>
<comment type="caution">
    <text evidence="9">The sequence shown here is derived from an EMBL/GenBank/DDBJ whole genome shotgun (WGS) entry which is preliminary data.</text>
</comment>
<dbReference type="PANTHER" id="PTHR12087">
    <property type="entry name" value="ORIGIN RECOGNITION COMPLEX SUBUNIT 4"/>
    <property type="match status" value="1"/>
</dbReference>
<evidence type="ECO:0000259" key="8">
    <source>
        <dbReference type="Pfam" id="PF14629"/>
    </source>
</evidence>
<comment type="subcellular location">
    <subcellularLocation>
        <location evidence="1">Nucleus</location>
    </subcellularLocation>
</comment>
<protein>
    <submittedName>
        <fullName evidence="9">Origin recognition complex subunit 4</fullName>
    </submittedName>
</protein>
<proteinExistence type="inferred from homology"/>
<evidence type="ECO:0000256" key="3">
    <source>
        <dbReference type="ARBA" id="ARBA00022705"/>
    </source>
</evidence>
<dbReference type="InterPro" id="IPR041664">
    <property type="entry name" value="AAA_16"/>
</dbReference>
<dbReference type="Pfam" id="PF13191">
    <property type="entry name" value="AAA_16"/>
    <property type="match status" value="1"/>
</dbReference>
<feature type="compositionally biased region" description="Polar residues" evidence="6">
    <location>
        <begin position="713"/>
        <end position="723"/>
    </location>
</feature>
<evidence type="ECO:0000256" key="1">
    <source>
        <dbReference type="ARBA" id="ARBA00004123"/>
    </source>
</evidence>
<feature type="compositionally biased region" description="Acidic residues" evidence="6">
    <location>
        <begin position="366"/>
        <end position="378"/>
    </location>
</feature>
<feature type="domain" description="Origin recognition complex subunit 4 C-terminal" evidence="8">
    <location>
        <begin position="636"/>
        <end position="835"/>
    </location>
</feature>
<dbReference type="OrthoDB" id="343623at2759"/>
<dbReference type="AlphaFoldDB" id="A0A0N1H993"/>
<feature type="compositionally biased region" description="Basic and acidic residues" evidence="6">
    <location>
        <begin position="278"/>
        <end position="287"/>
    </location>
</feature>
<evidence type="ECO:0000313" key="9">
    <source>
        <dbReference type="EMBL" id="KPI44022.1"/>
    </source>
</evidence>
<feature type="region of interest" description="Disordered" evidence="6">
    <location>
        <begin position="702"/>
        <end position="732"/>
    </location>
</feature>
<feature type="compositionally biased region" description="Basic residues" evidence="6">
    <location>
        <begin position="317"/>
        <end position="326"/>
    </location>
</feature>
<feature type="region of interest" description="Disordered" evidence="6">
    <location>
        <begin position="1"/>
        <end position="389"/>
    </location>
</feature>
<accession>A0A0N1H993</accession>
<dbReference type="VEuPathDB" id="FungiDB:AB675_6114"/>
<reference evidence="9 10" key="1">
    <citation type="submission" date="2015-06" db="EMBL/GenBank/DDBJ databases">
        <title>Draft genome of the ant-associated black yeast Phialophora attae CBS 131958.</title>
        <authorList>
            <person name="Moreno L.F."/>
            <person name="Stielow B.J."/>
            <person name="de Hoog S."/>
            <person name="Vicente V.A."/>
            <person name="Weiss V.A."/>
            <person name="de Vries M."/>
            <person name="Cruz L.M."/>
            <person name="Souza E.M."/>
        </authorList>
    </citation>
    <scope>NUCLEOTIDE SEQUENCE [LARGE SCALE GENOMIC DNA]</scope>
    <source>
        <strain evidence="9 10">CBS 131958</strain>
    </source>
</reference>
<feature type="compositionally biased region" description="Basic and acidic residues" evidence="6">
    <location>
        <begin position="95"/>
        <end position="110"/>
    </location>
</feature>
<evidence type="ECO:0000313" key="10">
    <source>
        <dbReference type="Proteomes" id="UP000038010"/>
    </source>
</evidence>
<keyword evidence="3" id="KW-0235">DNA replication</keyword>
<dbReference type="GO" id="GO:0005664">
    <property type="term" value="C:nuclear origin of replication recognition complex"/>
    <property type="evidence" value="ECO:0007669"/>
    <property type="project" value="TreeGrafter"/>
</dbReference>
<dbReference type="InterPro" id="IPR027417">
    <property type="entry name" value="P-loop_NTPase"/>
</dbReference>
<evidence type="ECO:0000256" key="4">
    <source>
        <dbReference type="ARBA" id="ARBA00023125"/>
    </source>
</evidence>
<feature type="domain" description="Orc1-like AAA ATPase" evidence="7">
    <location>
        <begin position="443"/>
        <end position="616"/>
    </location>
</feature>
<feature type="compositionally biased region" description="Basic and acidic residues" evidence="6">
    <location>
        <begin position="218"/>
        <end position="241"/>
    </location>
</feature>
<keyword evidence="10" id="KW-1185">Reference proteome</keyword>
<evidence type="ECO:0000259" key="7">
    <source>
        <dbReference type="Pfam" id="PF13191"/>
    </source>
</evidence>
<gene>
    <name evidence="9" type="ORF">AB675_6114</name>
</gene>
<dbReference type="EMBL" id="LFJN01000004">
    <property type="protein sequence ID" value="KPI44022.1"/>
    <property type="molecule type" value="Genomic_DNA"/>
</dbReference>
<evidence type="ECO:0000256" key="2">
    <source>
        <dbReference type="ARBA" id="ARBA00005334"/>
    </source>
</evidence>
<dbReference type="STRING" id="1664694.A0A0N1H993"/>
<dbReference type="Pfam" id="PF14629">
    <property type="entry name" value="ORC4_C"/>
    <property type="match status" value="1"/>
</dbReference>
<dbReference type="PANTHER" id="PTHR12087:SF0">
    <property type="entry name" value="ORIGIN RECOGNITION COMPLEX SUBUNIT 4"/>
    <property type="match status" value="1"/>
</dbReference>
<dbReference type="GeneID" id="28738259"/>
<name>A0A0N1H993_9EURO</name>
<dbReference type="InterPro" id="IPR032705">
    <property type="entry name" value="ORC4_C"/>
</dbReference>